<keyword evidence="3" id="KW-1185">Reference proteome</keyword>
<dbReference type="InterPro" id="IPR007410">
    <property type="entry name" value="LpqE-like"/>
</dbReference>
<sequence>MSRRPAPARRALLLAGMLAAVVLLPATACTREQADPDAPVAAAGRGLDSVDGRVAGLRLLHVYVASPGERGTTHVVGEGAELFLTVAGDGEAADALVGASSEAGQVLFRDGDADPLPRFRIEVPAEGVASLRLPTGPHLELADLVEPLRSGTSLAITFEFELAGSVTLSVPVAVYEVGGPPTLPAEPT</sequence>
<feature type="signal peptide" evidence="1">
    <location>
        <begin position="1"/>
        <end position="28"/>
    </location>
</feature>
<dbReference type="Proteomes" id="UP000198960">
    <property type="component" value="Unassembled WGS sequence"/>
</dbReference>
<evidence type="ECO:0000313" key="3">
    <source>
        <dbReference type="Proteomes" id="UP000198960"/>
    </source>
</evidence>
<organism evidence="2 3">
    <name type="scientific">Trujillonella endophytica</name>
    <dbReference type="NCBI Taxonomy" id="673521"/>
    <lineage>
        <taxon>Bacteria</taxon>
        <taxon>Bacillati</taxon>
        <taxon>Actinomycetota</taxon>
        <taxon>Actinomycetes</taxon>
        <taxon>Geodermatophilales</taxon>
        <taxon>Geodermatophilaceae</taxon>
        <taxon>Trujillonella</taxon>
    </lineage>
</organism>
<gene>
    <name evidence="2" type="ORF">SAMN05660991_01028</name>
</gene>
<reference evidence="3" key="1">
    <citation type="submission" date="2016-10" db="EMBL/GenBank/DDBJ databases">
        <authorList>
            <person name="Varghese N."/>
            <person name="Submissions S."/>
        </authorList>
    </citation>
    <scope>NUCLEOTIDE SEQUENCE [LARGE SCALE GENOMIC DNA]</scope>
    <source>
        <strain evidence="3">DSM 45413</strain>
    </source>
</reference>
<dbReference type="STRING" id="673521.SAMN05660991_01028"/>
<dbReference type="Pfam" id="PF04314">
    <property type="entry name" value="PCuAC"/>
    <property type="match status" value="1"/>
</dbReference>
<feature type="chain" id="PRO_5011686129" evidence="1">
    <location>
        <begin position="29"/>
        <end position="188"/>
    </location>
</feature>
<dbReference type="EMBL" id="FOEE01000002">
    <property type="protein sequence ID" value="SEO62012.1"/>
    <property type="molecule type" value="Genomic_DNA"/>
</dbReference>
<dbReference type="AlphaFoldDB" id="A0A1H8R6K3"/>
<dbReference type="RefSeq" id="WP_091940773.1">
    <property type="nucleotide sequence ID" value="NZ_FOEE01000002.1"/>
</dbReference>
<dbReference type="PROSITE" id="PS51318">
    <property type="entry name" value="TAT"/>
    <property type="match status" value="1"/>
</dbReference>
<dbReference type="OrthoDB" id="5188566at2"/>
<proteinExistence type="predicted"/>
<protein>
    <submittedName>
        <fullName evidence="2">Copper(I)-binding protein</fullName>
    </submittedName>
</protein>
<evidence type="ECO:0000313" key="2">
    <source>
        <dbReference type="EMBL" id="SEO62012.1"/>
    </source>
</evidence>
<keyword evidence="1" id="KW-0732">Signal</keyword>
<evidence type="ECO:0000256" key="1">
    <source>
        <dbReference type="SAM" id="SignalP"/>
    </source>
</evidence>
<dbReference type="SUPFAM" id="SSF110087">
    <property type="entry name" value="DR1885-like metal-binding protein"/>
    <property type="match status" value="1"/>
</dbReference>
<dbReference type="Gene3D" id="2.60.40.1890">
    <property type="entry name" value="PCu(A)C copper chaperone"/>
    <property type="match status" value="1"/>
</dbReference>
<dbReference type="InterPro" id="IPR036182">
    <property type="entry name" value="PCuAC_sf"/>
</dbReference>
<name>A0A1H8R6K3_9ACTN</name>
<dbReference type="InterPro" id="IPR006311">
    <property type="entry name" value="TAT_signal"/>
</dbReference>
<accession>A0A1H8R6K3</accession>